<feature type="compositionally biased region" description="Polar residues" evidence="1">
    <location>
        <begin position="1"/>
        <end position="16"/>
    </location>
</feature>
<comment type="caution">
    <text evidence="3">The sequence shown here is derived from an EMBL/GenBank/DDBJ whole genome shotgun (WGS) entry which is preliminary data.</text>
</comment>
<dbReference type="Pfam" id="PF13761">
    <property type="entry name" value="DUF4166"/>
    <property type="match status" value="1"/>
</dbReference>
<evidence type="ECO:0000256" key="1">
    <source>
        <dbReference type="SAM" id="MobiDB-lite"/>
    </source>
</evidence>
<evidence type="ECO:0000259" key="2">
    <source>
        <dbReference type="Pfam" id="PF13761"/>
    </source>
</evidence>
<proteinExistence type="predicted"/>
<dbReference type="RefSeq" id="WP_123647043.1">
    <property type="nucleotide sequence ID" value="NZ_RCTY01000021.1"/>
</dbReference>
<dbReference type="Proteomes" id="UP000275910">
    <property type="component" value="Unassembled WGS sequence"/>
</dbReference>
<evidence type="ECO:0000313" key="4">
    <source>
        <dbReference type="Proteomes" id="UP000275910"/>
    </source>
</evidence>
<feature type="region of interest" description="Disordered" evidence="1">
    <location>
        <begin position="1"/>
        <end position="22"/>
    </location>
</feature>
<protein>
    <submittedName>
        <fullName evidence="3">DUF4166 domain-containing protein</fullName>
    </submittedName>
</protein>
<feature type="domain" description="DUF4166" evidence="2">
    <location>
        <begin position="39"/>
        <end position="217"/>
    </location>
</feature>
<gene>
    <name evidence="3" type="ORF">D9T17_08525</name>
</gene>
<sequence length="221" mass="25015">MVGSSKTSARNPSAGSASPERGARKPIFQEVLGEDWHRLGEVIRRHYFLRAFSDDSICVEGTMREVWHSAIAKCLIPPARIFGALVPYRGTDVPIEVHYNVRPDDGTIHWDRVFHFAGRPPFHFLSYMEHVGGNDVIEFIRFGVGMRLKVTAEDGALVFRDKGYIWRMFGVDVPLPLGLLLGRAYIEERPVDAGRFSMRMTLTHPLFGELFRYSGDFSVGD</sequence>
<dbReference type="AlphaFoldDB" id="A0A3N2RJA6"/>
<accession>A0A3N2RJA6</accession>
<evidence type="ECO:0000313" key="3">
    <source>
        <dbReference type="EMBL" id="ROU07565.1"/>
    </source>
</evidence>
<dbReference type="EMBL" id="RCTY01000021">
    <property type="protein sequence ID" value="ROU07565.1"/>
    <property type="molecule type" value="Genomic_DNA"/>
</dbReference>
<dbReference type="InterPro" id="IPR025311">
    <property type="entry name" value="DUF4166"/>
</dbReference>
<reference evidence="3 4" key="1">
    <citation type="submission" date="2018-10" db="EMBL/GenBank/DDBJ databases">
        <title>The genome of Lysobacter enzymogenes OH11.</title>
        <authorList>
            <person name="Liu F."/>
            <person name="Zhao Y."/>
            <person name="Qian G."/>
            <person name="Chen Y."/>
            <person name="Xu H."/>
        </authorList>
    </citation>
    <scope>NUCLEOTIDE SEQUENCE [LARGE SCALE GENOMIC DNA]</scope>
    <source>
        <strain evidence="3 4">OH11</strain>
    </source>
</reference>
<organism evidence="3 4">
    <name type="scientific">Lysobacter enzymogenes</name>
    <dbReference type="NCBI Taxonomy" id="69"/>
    <lineage>
        <taxon>Bacteria</taxon>
        <taxon>Pseudomonadati</taxon>
        <taxon>Pseudomonadota</taxon>
        <taxon>Gammaproteobacteria</taxon>
        <taxon>Lysobacterales</taxon>
        <taxon>Lysobacteraceae</taxon>
        <taxon>Lysobacter</taxon>
    </lineage>
</organism>
<name>A0A3N2RJA6_LYSEN</name>